<organism evidence="1 2">
    <name type="scientific">Lophium mytilinum</name>
    <dbReference type="NCBI Taxonomy" id="390894"/>
    <lineage>
        <taxon>Eukaryota</taxon>
        <taxon>Fungi</taxon>
        <taxon>Dikarya</taxon>
        <taxon>Ascomycota</taxon>
        <taxon>Pezizomycotina</taxon>
        <taxon>Dothideomycetes</taxon>
        <taxon>Pleosporomycetidae</taxon>
        <taxon>Mytilinidiales</taxon>
        <taxon>Mytilinidiaceae</taxon>
        <taxon>Lophium</taxon>
    </lineage>
</organism>
<evidence type="ECO:0000313" key="2">
    <source>
        <dbReference type="Proteomes" id="UP000799750"/>
    </source>
</evidence>
<gene>
    <name evidence="1" type="ORF">BU16DRAFT_556850</name>
</gene>
<sequence length="757" mass="85391">MSPPAIACRRAVHRIRPPPVDNVWISDELLADAYHRFIHASFSSQRRHGSNVPGPLEARKRASKRRMGLVATGGGAVAPNPAMLFGPVSTGASSWKYQPPSKSPGLKAGNSELPVLSQWLLDLSTPAPLRLQQPDTFAQLESEPILVEQSFDDRLLSFKSLVTSRTDHKVIRNLFLEYCPSGGESKKFSQLAFKHLVDIECPFEQILLLLPDPCINAAGSGNVERLLRLLNATPVQLTNTSITGLKRRYQDFFSTICTLNAPGSQRNMTNKEVLTAVHTLKSANPTILGDIERARLYKDLWQSCFTRASIVSPKSFDAELFQKITRTFQCHYGSVPLLWMKSKQEPLVEDLVGLLRWNLKKANRKRNNVLCAFHTIPGALLSSLFKAVTTSVARQPEPHQRASELDSWLHLVDAFSKSHLPEDEGRKIIEMVYQELAAQKVGPVNVLSHVAKFNLKRTIHSLIAGWAPDVEHRAKLMECANNFLNSRTTSDRKRLGGALVELLVEMESLEEPTSAAADESLELVYRQPGGGAKAVVEFLAELAFRTRTQLNPQTLYRIVLETMYTDSAHAYKLCEIVSGLELRFDPNFPVHYILGGLRSMMDMSHIVLNARRRDHLPTPYRNQPLVDLYQIRVELIHQIAYQYSIDETRTLKSSGRAIYYLWKYLRVHNLPIGPLMTKALVNVFVTRPLLDRRWVSARRFTIVRDAVARIEGKETAAKLHETFWHWRGELIRDAKRRHLLAGGEARASVAVVRRLGL</sequence>
<dbReference type="AlphaFoldDB" id="A0A6A6R759"/>
<evidence type="ECO:0000313" key="1">
    <source>
        <dbReference type="EMBL" id="KAF2500381.1"/>
    </source>
</evidence>
<proteinExistence type="predicted"/>
<reference evidence="1" key="1">
    <citation type="journal article" date="2020" name="Stud. Mycol.">
        <title>101 Dothideomycetes genomes: a test case for predicting lifestyles and emergence of pathogens.</title>
        <authorList>
            <person name="Haridas S."/>
            <person name="Albert R."/>
            <person name="Binder M."/>
            <person name="Bloem J."/>
            <person name="Labutti K."/>
            <person name="Salamov A."/>
            <person name="Andreopoulos B."/>
            <person name="Baker S."/>
            <person name="Barry K."/>
            <person name="Bills G."/>
            <person name="Bluhm B."/>
            <person name="Cannon C."/>
            <person name="Castanera R."/>
            <person name="Culley D."/>
            <person name="Daum C."/>
            <person name="Ezra D."/>
            <person name="Gonzalez J."/>
            <person name="Henrissat B."/>
            <person name="Kuo A."/>
            <person name="Liang C."/>
            <person name="Lipzen A."/>
            <person name="Lutzoni F."/>
            <person name="Magnuson J."/>
            <person name="Mondo S."/>
            <person name="Nolan M."/>
            <person name="Ohm R."/>
            <person name="Pangilinan J."/>
            <person name="Park H.-J."/>
            <person name="Ramirez L."/>
            <person name="Alfaro M."/>
            <person name="Sun H."/>
            <person name="Tritt A."/>
            <person name="Yoshinaga Y."/>
            <person name="Zwiers L.-H."/>
            <person name="Turgeon B."/>
            <person name="Goodwin S."/>
            <person name="Spatafora J."/>
            <person name="Crous P."/>
            <person name="Grigoriev I."/>
        </authorList>
    </citation>
    <scope>NUCLEOTIDE SEQUENCE</scope>
    <source>
        <strain evidence="1">CBS 269.34</strain>
    </source>
</reference>
<dbReference type="EMBL" id="MU004183">
    <property type="protein sequence ID" value="KAF2500381.1"/>
    <property type="molecule type" value="Genomic_DNA"/>
</dbReference>
<dbReference type="OrthoDB" id="5428038at2759"/>
<accession>A0A6A6R759</accession>
<name>A0A6A6R759_9PEZI</name>
<protein>
    <submittedName>
        <fullName evidence="1">Uncharacterized protein</fullName>
    </submittedName>
</protein>
<keyword evidence="2" id="KW-1185">Reference proteome</keyword>
<dbReference type="Proteomes" id="UP000799750">
    <property type="component" value="Unassembled WGS sequence"/>
</dbReference>